<dbReference type="RefSeq" id="WP_015799054.1">
    <property type="nucleotide sequence ID" value="NC_013124.1"/>
</dbReference>
<keyword evidence="6 10" id="KW-0436">Ligase</keyword>
<evidence type="ECO:0000256" key="1">
    <source>
        <dbReference type="ARBA" id="ARBA00004967"/>
    </source>
</evidence>
<feature type="binding site" evidence="10">
    <location>
        <position position="91"/>
    </location>
    <ligand>
        <name>L-citrulline</name>
        <dbReference type="ChEBI" id="CHEBI:57743"/>
    </ligand>
</feature>
<dbReference type="UniPathway" id="UPA00068">
    <property type="reaction ID" value="UER00113"/>
</dbReference>
<evidence type="ECO:0000256" key="6">
    <source>
        <dbReference type="ARBA" id="ARBA00022598"/>
    </source>
</evidence>
<evidence type="ECO:0000259" key="11">
    <source>
        <dbReference type="Pfam" id="PF00764"/>
    </source>
</evidence>
<feature type="domain" description="Arginosuccinate synthase C-terminal" evidence="12">
    <location>
        <begin position="173"/>
        <end position="388"/>
    </location>
</feature>
<dbReference type="PROSITE" id="PS00564">
    <property type="entry name" value="ARGININOSUCCIN_SYN_1"/>
    <property type="match status" value="1"/>
</dbReference>
<evidence type="ECO:0000256" key="2">
    <source>
        <dbReference type="ARBA" id="ARBA00011881"/>
    </source>
</evidence>
<dbReference type="FunFam" id="3.90.1260.10:FF:000007">
    <property type="entry name" value="Argininosuccinate synthase"/>
    <property type="match status" value="1"/>
</dbReference>
<feature type="binding site" evidence="10">
    <location>
        <position position="122"/>
    </location>
    <ligand>
        <name>L-citrulline</name>
        <dbReference type="ChEBI" id="CHEBI:57743"/>
    </ligand>
</feature>
<dbReference type="InterPro" id="IPR048268">
    <property type="entry name" value="Arginosuc_syn_C"/>
</dbReference>
<protein>
    <recommendedName>
        <fullName evidence="3 10">Argininosuccinate synthase</fullName>
        <ecNumber evidence="3 10">6.3.4.5</ecNumber>
    </recommendedName>
    <alternativeName>
        <fullName evidence="10">Citrulline--aspartate ligase</fullName>
    </alternativeName>
</protein>
<keyword evidence="8 10" id="KW-0547">Nucleotide-binding</keyword>
<evidence type="ECO:0000256" key="10">
    <source>
        <dbReference type="HAMAP-Rule" id="MF_00005"/>
    </source>
</evidence>
<dbReference type="HOGENOM" id="CLU_032784_4_2_11"/>
<keyword evidence="7 10" id="KW-0028">Amino-acid biosynthesis</keyword>
<dbReference type="STRING" id="525909.Afer_1659"/>
<dbReference type="PANTHER" id="PTHR11587:SF2">
    <property type="entry name" value="ARGININOSUCCINATE SYNTHASE"/>
    <property type="match status" value="1"/>
</dbReference>
<keyword evidence="9 10" id="KW-0067">ATP-binding</keyword>
<dbReference type="InterPro" id="IPR023434">
    <property type="entry name" value="Arginosuc_synth_type_1_subfam"/>
</dbReference>
<dbReference type="OrthoDB" id="9801641at2"/>
<dbReference type="EC" id="6.3.4.5" evidence="3 10"/>
<keyword evidence="5 10" id="KW-0055">Arginine biosynthesis</keyword>
<dbReference type="KEGG" id="afo:Afer_1659"/>
<dbReference type="HAMAP" id="MF_00005">
    <property type="entry name" value="Arg_succ_synth_type1"/>
    <property type="match status" value="1"/>
</dbReference>
<evidence type="ECO:0000256" key="7">
    <source>
        <dbReference type="ARBA" id="ARBA00022605"/>
    </source>
</evidence>
<dbReference type="InterPro" id="IPR018223">
    <property type="entry name" value="Arginosuc_synth_CS"/>
</dbReference>
<dbReference type="InterPro" id="IPR048267">
    <property type="entry name" value="Arginosuc_syn_N"/>
</dbReference>
<evidence type="ECO:0000259" key="12">
    <source>
        <dbReference type="Pfam" id="PF20979"/>
    </source>
</evidence>
<comment type="similarity">
    <text evidence="10">Belongs to the argininosuccinate synthase family. Type 1 subfamily.</text>
</comment>
<feature type="binding site" evidence="10">
    <location>
        <position position="116"/>
    </location>
    <ligand>
        <name>ATP</name>
        <dbReference type="ChEBI" id="CHEBI:30616"/>
    </ligand>
</feature>
<reference evidence="13 14" key="1">
    <citation type="journal article" date="2009" name="Stand. Genomic Sci.">
        <title>Complete genome sequence of Acidimicrobium ferrooxidans type strain (ICP).</title>
        <authorList>
            <person name="Clum A."/>
            <person name="Nolan M."/>
            <person name="Lang E."/>
            <person name="Glavina Del Rio T."/>
            <person name="Tice H."/>
            <person name="Copeland A."/>
            <person name="Cheng J.F."/>
            <person name="Lucas S."/>
            <person name="Chen F."/>
            <person name="Bruce D."/>
            <person name="Goodwin L."/>
            <person name="Pitluck S."/>
            <person name="Ivanova N."/>
            <person name="Mavrommatis K."/>
            <person name="Mikhailova N."/>
            <person name="Pati A."/>
            <person name="Chen A."/>
            <person name="Palaniappan K."/>
            <person name="Goker M."/>
            <person name="Spring S."/>
            <person name="Land M."/>
            <person name="Hauser L."/>
            <person name="Chang Y.J."/>
            <person name="Jeffries C.C."/>
            <person name="Chain P."/>
            <person name="Bristow J."/>
            <person name="Eisen J.A."/>
            <person name="Markowitz V."/>
            <person name="Hugenholtz P."/>
            <person name="Kyrpides N.C."/>
            <person name="Klenk H.P."/>
            <person name="Lapidus A."/>
        </authorList>
    </citation>
    <scope>NUCLEOTIDE SEQUENCE [LARGE SCALE GENOMIC DNA]</scope>
    <source>
        <strain evidence="14">DSM 10331 / JCM 15462 / NBRC 103882 / ICP</strain>
    </source>
</reference>
<dbReference type="GO" id="GO:0005737">
    <property type="term" value="C:cytoplasm"/>
    <property type="evidence" value="ECO:0007669"/>
    <property type="project" value="UniProtKB-SubCell"/>
</dbReference>
<dbReference type="NCBIfam" id="NF001770">
    <property type="entry name" value="PRK00509.1"/>
    <property type="match status" value="1"/>
</dbReference>
<dbReference type="Pfam" id="PF20979">
    <property type="entry name" value="Arginosuc_syn_C"/>
    <property type="match status" value="1"/>
</dbReference>
<evidence type="ECO:0000256" key="8">
    <source>
        <dbReference type="ARBA" id="ARBA00022741"/>
    </source>
</evidence>
<organism evidence="13 14">
    <name type="scientific">Acidimicrobium ferrooxidans (strain DSM 10331 / JCM 15462 / NBRC 103882 / ICP)</name>
    <dbReference type="NCBI Taxonomy" id="525909"/>
    <lineage>
        <taxon>Bacteria</taxon>
        <taxon>Bacillati</taxon>
        <taxon>Actinomycetota</taxon>
        <taxon>Acidimicrobiia</taxon>
        <taxon>Acidimicrobiales</taxon>
        <taxon>Acidimicrobiaceae</taxon>
        <taxon>Acidimicrobium</taxon>
    </lineage>
</organism>
<dbReference type="GO" id="GO:0000053">
    <property type="term" value="P:argininosuccinate metabolic process"/>
    <property type="evidence" value="ECO:0007669"/>
    <property type="project" value="TreeGrafter"/>
</dbReference>
<dbReference type="SUPFAM" id="SSF69864">
    <property type="entry name" value="Argininosuccinate synthetase, C-terminal domain"/>
    <property type="match status" value="1"/>
</dbReference>
<dbReference type="EMBL" id="CP001631">
    <property type="protein sequence ID" value="ACU54575.1"/>
    <property type="molecule type" value="Genomic_DNA"/>
</dbReference>
<feature type="binding site" evidence="10">
    <location>
        <begin position="8"/>
        <end position="16"/>
    </location>
    <ligand>
        <name>ATP</name>
        <dbReference type="ChEBI" id="CHEBI:30616"/>
    </ligand>
</feature>
<evidence type="ECO:0000256" key="3">
    <source>
        <dbReference type="ARBA" id="ARBA00012286"/>
    </source>
</evidence>
<comment type="subcellular location">
    <subcellularLocation>
        <location evidence="10">Cytoplasm</location>
    </subcellularLocation>
</comment>
<evidence type="ECO:0000256" key="5">
    <source>
        <dbReference type="ARBA" id="ARBA00022571"/>
    </source>
</evidence>
<dbReference type="PROSITE" id="PS00565">
    <property type="entry name" value="ARGININOSUCCIN_SYN_2"/>
    <property type="match status" value="1"/>
</dbReference>
<feature type="binding site" evidence="10">
    <location>
        <position position="174"/>
    </location>
    <ligand>
        <name>L-citrulline</name>
        <dbReference type="ChEBI" id="CHEBI:57743"/>
    </ligand>
</feature>
<dbReference type="Pfam" id="PF00764">
    <property type="entry name" value="Arginosuc_synth"/>
    <property type="match status" value="1"/>
</dbReference>
<proteinExistence type="inferred from homology"/>
<dbReference type="Gene3D" id="3.90.1260.10">
    <property type="entry name" value="Argininosuccinate synthetase, chain A, domain 2"/>
    <property type="match status" value="1"/>
</dbReference>
<feature type="binding site" evidence="10">
    <location>
        <position position="122"/>
    </location>
    <ligand>
        <name>L-aspartate</name>
        <dbReference type="ChEBI" id="CHEBI:29991"/>
    </ligand>
</feature>
<keyword evidence="4 10" id="KW-0963">Cytoplasm</keyword>
<comment type="subunit">
    <text evidence="2 10">Homotetramer.</text>
</comment>
<dbReference type="eggNOG" id="COG0137">
    <property type="taxonomic scope" value="Bacteria"/>
</dbReference>
<dbReference type="SUPFAM" id="SSF52402">
    <property type="entry name" value="Adenine nucleotide alpha hydrolases-like"/>
    <property type="match status" value="1"/>
</dbReference>
<dbReference type="AlphaFoldDB" id="C7M0R7"/>
<dbReference type="InterPro" id="IPR001518">
    <property type="entry name" value="Arginosuc_synth"/>
</dbReference>
<evidence type="ECO:0000313" key="14">
    <source>
        <dbReference type="Proteomes" id="UP000000771"/>
    </source>
</evidence>
<accession>C7M0R7</accession>
<evidence type="ECO:0000256" key="9">
    <source>
        <dbReference type="ARBA" id="ARBA00022840"/>
    </source>
</evidence>
<name>C7M0R7_ACIFD</name>
<dbReference type="InterPro" id="IPR024074">
    <property type="entry name" value="AS_cat/multimer_dom_body"/>
</dbReference>
<feature type="binding site" evidence="10">
    <location>
        <position position="86"/>
    </location>
    <ligand>
        <name>L-citrulline</name>
        <dbReference type="ChEBI" id="CHEBI:57743"/>
    </ligand>
</feature>
<feature type="binding site" evidence="10">
    <location>
        <position position="257"/>
    </location>
    <ligand>
        <name>L-citrulline</name>
        <dbReference type="ChEBI" id="CHEBI:57743"/>
    </ligand>
</feature>
<feature type="domain" description="Arginosuccinate synthase-like N-terminal" evidence="11">
    <location>
        <begin position="5"/>
        <end position="163"/>
    </location>
</feature>
<comment type="caution">
    <text evidence="10">Lacks conserved residue(s) required for the propagation of feature annotation.</text>
</comment>
<keyword evidence="14" id="KW-1185">Reference proteome</keyword>
<dbReference type="CDD" id="cd01999">
    <property type="entry name" value="ASS"/>
    <property type="match status" value="1"/>
</dbReference>
<dbReference type="GO" id="GO:0000050">
    <property type="term" value="P:urea cycle"/>
    <property type="evidence" value="ECO:0007669"/>
    <property type="project" value="TreeGrafter"/>
</dbReference>
<dbReference type="NCBIfam" id="TIGR00032">
    <property type="entry name" value="argG"/>
    <property type="match status" value="1"/>
</dbReference>
<dbReference type="Gene3D" id="3.40.50.620">
    <property type="entry name" value="HUPs"/>
    <property type="match status" value="1"/>
</dbReference>
<dbReference type="GO" id="GO:0005524">
    <property type="term" value="F:ATP binding"/>
    <property type="evidence" value="ECO:0007669"/>
    <property type="project" value="UniProtKB-UniRule"/>
</dbReference>
<dbReference type="GO" id="GO:0004055">
    <property type="term" value="F:argininosuccinate synthase activity"/>
    <property type="evidence" value="ECO:0007669"/>
    <property type="project" value="UniProtKB-UniRule"/>
</dbReference>
<feature type="binding site" evidence="10">
    <location>
        <position position="123"/>
    </location>
    <ligand>
        <name>L-aspartate</name>
        <dbReference type="ChEBI" id="CHEBI:29991"/>
    </ligand>
</feature>
<evidence type="ECO:0000256" key="4">
    <source>
        <dbReference type="ARBA" id="ARBA00022490"/>
    </source>
</evidence>
<comment type="pathway">
    <text evidence="1 10">Amino-acid biosynthesis; L-arginine biosynthesis; L-arginine from L-ornithine and carbamoyl phosphate: step 2/3.</text>
</comment>
<dbReference type="FunFam" id="3.40.50.620:FF:000038">
    <property type="entry name" value="Argininosuccinate synthase"/>
    <property type="match status" value="1"/>
</dbReference>
<feature type="binding site" evidence="10">
    <location>
        <position position="269"/>
    </location>
    <ligand>
        <name>L-citrulline</name>
        <dbReference type="ChEBI" id="CHEBI:57743"/>
    </ligand>
</feature>
<dbReference type="InterPro" id="IPR014729">
    <property type="entry name" value="Rossmann-like_a/b/a_fold"/>
</dbReference>
<feature type="binding site" evidence="10">
    <location>
        <position position="118"/>
    </location>
    <ligand>
        <name>L-aspartate</name>
        <dbReference type="ChEBI" id="CHEBI:29991"/>
    </ligand>
</feature>
<dbReference type="Gene3D" id="1.20.5.470">
    <property type="entry name" value="Single helix bin"/>
    <property type="match status" value="1"/>
</dbReference>
<comment type="catalytic activity">
    <reaction evidence="10">
        <text>L-citrulline + L-aspartate + ATP = 2-(N(omega)-L-arginino)succinate + AMP + diphosphate + H(+)</text>
        <dbReference type="Rhea" id="RHEA:10932"/>
        <dbReference type="ChEBI" id="CHEBI:15378"/>
        <dbReference type="ChEBI" id="CHEBI:29991"/>
        <dbReference type="ChEBI" id="CHEBI:30616"/>
        <dbReference type="ChEBI" id="CHEBI:33019"/>
        <dbReference type="ChEBI" id="CHEBI:57472"/>
        <dbReference type="ChEBI" id="CHEBI:57743"/>
        <dbReference type="ChEBI" id="CHEBI:456215"/>
        <dbReference type="EC" id="6.3.4.5"/>
    </reaction>
</comment>
<dbReference type="GO" id="GO:0006526">
    <property type="term" value="P:L-arginine biosynthetic process"/>
    <property type="evidence" value="ECO:0007669"/>
    <property type="project" value="UniProtKB-UniRule"/>
</dbReference>
<dbReference type="PANTHER" id="PTHR11587">
    <property type="entry name" value="ARGININOSUCCINATE SYNTHASE"/>
    <property type="match status" value="1"/>
</dbReference>
<sequence>MAEVVVLAYSGGLDTSVALKWLQVERGFDVVALSVDVGQQEDLEAVRTRALATGAIAAEVVDARDAFADDYIARAIKADARYENRYPLVSSLSRPLISERLVEVARRYGASAVAHGCTGKGNDQVRFEVALAALAPDLTVLAPVRDWGMNREDTIEYGRAHGVTLTQSKENPYSIDQNLWGRAVECGEMEDPWAAPPSDVWAYTAGGLASLPDQVVIGFEQGVPVSLDGERLPLAALVDRLNRIAGSWQVGRIDMVENRRVGIKSREVYEAPAAVVLLEAHRQLEDITLEREVAHAKIELGLRWATLVYDGLWFSPLKHAIDAFIDEASKPVTGEVRVRFAPNAFWVDGRRSPSSLYDYELATYASEDRFRHGDAEGFVRIFGLGIRTWAERQGGLRP</sequence>
<evidence type="ECO:0000313" key="13">
    <source>
        <dbReference type="EMBL" id="ACU54575.1"/>
    </source>
</evidence>
<feature type="binding site" evidence="10">
    <location>
        <position position="126"/>
    </location>
    <ligand>
        <name>L-citrulline</name>
        <dbReference type="ChEBI" id="CHEBI:57743"/>
    </ligand>
</feature>
<gene>
    <name evidence="10" type="primary">argG</name>
    <name evidence="13" type="ordered locus">Afer_1659</name>
</gene>
<dbReference type="Proteomes" id="UP000000771">
    <property type="component" value="Chromosome"/>
</dbReference>